<dbReference type="InterPro" id="IPR033985">
    <property type="entry name" value="SusD-like_N"/>
</dbReference>
<evidence type="ECO:0000256" key="3">
    <source>
        <dbReference type="ARBA" id="ARBA00022729"/>
    </source>
</evidence>
<accession>A0ABR6EXR0</accession>
<feature type="domain" description="RagB/SusD" evidence="6">
    <location>
        <begin position="248"/>
        <end position="498"/>
    </location>
</feature>
<name>A0ABR6EXR0_9SPHI</name>
<comment type="caution">
    <text evidence="8">The sequence shown here is derived from an EMBL/GenBank/DDBJ whole genome shotgun (WGS) entry which is preliminary data.</text>
</comment>
<comment type="subcellular location">
    <subcellularLocation>
        <location evidence="1">Cell outer membrane</location>
    </subcellularLocation>
</comment>
<dbReference type="Pfam" id="PF14322">
    <property type="entry name" value="SusD-like_3"/>
    <property type="match status" value="1"/>
</dbReference>
<dbReference type="InterPro" id="IPR012944">
    <property type="entry name" value="SusD_RagB_dom"/>
</dbReference>
<evidence type="ECO:0000256" key="4">
    <source>
        <dbReference type="ARBA" id="ARBA00023136"/>
    </source>
</evidence>
<dbReference type="Proteomes" id="UP000636110">
    <property type="component" value="Unassembled WGS sequence"/>
</dbReference>
<proteinExistence type="inferred from homology"/>
<comment type="similarity">
    <text evidence="2">Belongs to the SusD family.</text>
</comment>
<keyword evidence="5" id="KW-0998">Cell outer membrane</keyword>
<feature type="domain" description="SusD-like N-terminal" evidence="7">
    <location>
        <begin position="23"/>
        <end position="222"/>
    </location>
</feature>
<dbReference type="InterPro" id="IPR011990">
    <property type="entry name" value="TPR-like_helical_dom_sf"/>
</dbReference>
<keyword evidence="3" id="KW-0732">Signal</keyword>
<evidence type="ECO:0000256" key="5">
    <source>
        <dbReference type="ARBA" id="ARBA00023237"/>
    </source>
</evidence>
<evidence type="ECO:0000256" key="2">
    <source>
        <dbReference type="ARBA" id="ARBA00006275"/>
    </source>
</evidence>
<gene>
    <name evidence="8" type="ORF">GM920_14290</name>
</gene>
<dbReference type="SUPFAM" id="SSF48452">
    <property type="entry name" value="TPR-like"/>
    <property type="match status" value="1"/>
</dbReference>
<dbReference type="PROSITE" id="PS51257">
    <property type="entry name" value="PROKAR_LIPOPROTEIN"/>
    <property type="match status" value="1"/>
</dbReference>
<sequence>MKKYKLAVAVLLTLTASSCKEDLDLKPYNALTTEQIVNTVEGLTAATIGTYNYIKDPYYTRNYHMLSEYASDNVSLSGTTTDDLFYAYNYRHLKSQGNTEMIWRKGYQAIYGTNVVIEKATRGDNAVMNQLLGENYFLRAMIHFDLVRFFGRPYTDDNGESLGIVIKTNSDVKERGSRAKVKDVYAVVISDLLESIKLMGSTKSNIYASKEVAMALLSRVYLYMGDYDNAYKYADEVIKSNRYALVSSANLGSYFTVAPGGDSKLQETIFAIKHELKDDRGDDSIGSMYFTSGGMGYGEMYASESYRNLLDKFPNDLRHAFVRPNYEKDADGNVKLDANGKPILAKRNGYPIYYVMKYSYQDGVETLSSPVILRLAEMYLTRAEVSAKRGNTNDALSDVNIIRERAGLKGLELFSASNMMGYTNVLDVVLDERRLELAFEAQRKFDVFRNKQTMVRNYPGTHLPSGQVTQEIPYTSPRVIYYIPQSELTANPNLVQNPE</sequence>
<dbReference type="Gene3D" id="1.25.40.390">
    <property type="match status" value="1"/>
</dbReference>
<dbReference type="Gene3D" id="2.20.20.130">
    <property type="match status" value="1"/>
</dbReference>
<keyword evidence="9" id="KW-1185">Reference proteome</keyword>
<evidence type="ECO:0000259" key="6">
    <source>
        <dbReference type="Pfam" id="PF07980"/>
    </source>
</evidence>
<protein>
    <submittedName>
        <fullName evidence="8">RagB/SusD family nutrient uptake outer membrane protein</fullName>
    </submittedName>
</protein>
<evidence type="ECO:0000259" key="7">
    <source>
        <dbReference type="Pfam" id="PF14322"/>
    </source>
</evidence>
<evidence type="ECO:0000256" key="1">
    <source>
        <dbReference type="ARBA" id="ARBA00004442"/>
    </source>
</evidence>
<dbReference type="Gene3D" id="1.25.40.900">
    <property type="match status" value="1"/>
</dbReference>
<reference evidence="8 9" key="1">
    <citation type="submission" date="2019-11" db="EMBL/GenBank/DDBJ databases">
        <title>Description of Pedobacter sp. LMG 31462T.</title>
        <authorList>
            <person name="Carlier A."/>
            <person name="Qi S."/>
            <person name="Vandamme P."/>
        </authorList>
    </citation>
    <scope>NUCLEOTIDE SEQUENCE [LARGE SCALE GENOMIC DNA]</scope>
    <source>
        <strain evidence="8 9">LMG 31462</strain>
    </source>
</reference>
<dbReference type="EMBL" id="WNXC01000005">
    <property type="protein sequence ID" value="MBB2150068.1"/>
    <property type="molecule type" value="Genomic_DNA"/>
</dbReference>
<evidence type="ECO:0000313" key="9">
    <source>
        <dbReference type="Proteomes" id="UP000636110"/>
    </source>
</evidence>
<organism evidence="8 9">
    <name type="scientific">Pedobacter gandavensis</name>
    <dbReference type="NCBI Taxonomy" id="2679963"/>
    <lineage>
        <taxon>Bacteria</taxon>
        <taxon>Pseudomonadati</taxon>
        <taxon>Bacteroidota</taxon>
        <taxon>Sphingobacteriia</taxon>
        <taxon>Sphingobacteriales</taxon>
        <taxon>Sphingobacteriaceae</taxon>
        <taxon>Pedobacter</taxon>
    </lineage>
</organism>
<evidence type="ECO:0000313" key="8">
    <source>
        <dbReference type="EMBL" id="MBB2150068.1"/>
    </source>
</evidence>
<keyword evidence="4" id="KW-0472">Membrane</keyword>
<dbReference type="Pfam" id="PF07980">
    <property type="entry name" value="SusD_RagB"/>
    <property type="match status" value="1"/>
</dbReference>